<reference evidence="8 9" key="1">
    <citation type="submission" date="2017-10" db="EMBL/GenBank/DDBJ databases">
        <authorList>
            <person name="Jakob F."/>
        </authorList>
    </citation>
    <scope>NUCLEOTIDE SEQUENCE [LARGE SCALE GENOMIC DNA]</scope>
    <source>
        <strain evidence="8 9">TMW 2.1889</strain>
    </source>
</reference>
<dbReference type="InterPro" id="IPR023753">
    <property type="entry name" value="FAD/NAD-binding_dom"/>
</dbReference>
<accession>A0ABR5ZQQ5</accession>
<keyword evidence="3" id="KW-0285">Flavoprotein</keyword>
<comment type="similarity">
    <text evidence="2">Belongs to the NADH dehydrogenase family.</text>
</comment>
<dbReference type="PANTHER" id="PTHR42913">
    <property type="entry name" value="APOPTOSIS-INDUCING FACTOR 1"/>
    <property type="match status" value="1"/>
</dbReference>
<evidence type="ECO:0000256" key="5">
    <source>
        <dbReference type="ARBA" id="ARBA00023002"/>
    </source>
</evidence>
<sequence>MSAKKHVVILGGGVGGLEAATQLSHNSRVRITLIDQNAVHIWKPVLHELASGTIGQKGNLFAFNELAKRFGFTFIQSTMDTVDTTTKTLNLENGQVLNYDLLIVALGACANDFGTPGAKENCLFLNTLADANTIHERFRSLIERAQLTNKPVNMSIVGGGATGVQLAAELCQAIDNTPGLGPDARSKLLKPTLIEAQPRLLPPFPEQVSAEAKAELEKLGFDVITDGMVSEVGCGYIALKDGRRIDSDFPIWAAGVKACAATSLLKDLELSRSGQIMVGSTLQTTRDPSIYAIGDCARMEVDPTAPTAQAARQEGRYVGRIAIPRQLAGKPPVPFVYNDRGAVVALGDYNAWGMWPSKKGFGGHGLSAQLARFIHEGLFRQHQMGLSGIFRTICATIGERFRPNNPDLNGKQKKQEKEEGK</sequence>
<dbReference type="Pfam" id="PF07992">
    <property type="entry name" value="Pyr_redox_2"/>
    <property type="match status" value="1"/>
</dbReference>
<evidence type="ECO:0000313" key="8">
    <source>
        <dbReference type="EMBL" id="MBA5726563.1"/>
    </source>
</evidence>
<dbReference type="SUPFAM" id="SSF51905">
    <property type="entry name" value="FAD/NAD(P)-binding domain"/>
    <property type="match status" value="2"/>
</dbReference>
<keyword evidence="9" id="KW-1185">Reference proteome</keyword>
<evidence type="ECO:0000256" key="3">
    <source>
        <dbReference type="ARBA" id="ARBA00022630"/>
    </source>
</evidence>
<proteinExistence type="inferred from homology"/>
<evidence type="ECO:0000313" key="9">
    <source>
        <dbReference type="Proteomes" id="UP000765338"/>
    </source>
</evidence>
<name>A0ABR5ZQQ5_9PROT</name>
<dbReference type="PRINTS" id="PR00411">
    <property type="entry name" value="PNDRDTASEI"/>
</dbReference>
<feature type="region of interest" description="Disordered" evidence="6">
    <location>
        <begin position="401"/>
        <end position="421"/>
    </location>
</feature>
<dbReference type="PANTHER" id="PTHR42913:SF3">
    <property type="entry name" value="64 KDA MITOCHONDRIAL NADH DEHYDROGENASE (EUROFUNG)"/>
    <property type="match status" value="1"/>
</dbReference>
<keyword evidence="5" id="KW-0560">Oxidoreductase</keyword>
<evidence type="ECO:0000256" key="6">
    <source>
        <dbReference type="SAM" id="MobiDB-lite"/>
    </source>
</evidence>
<dbReference type="RefSeq" id="WP_182040178.1">
    <property type="nucleotide sequence ID" value="NZ_PDLY01000001.1"/>
</dbReference>
<dbReference type="Gene3D" id="3.50.50.100">
    <property type="match status" value="1"/>
</dbReference>
<comment type="caution">
    <text evidence="8">The sequence shown here is derived from an EMBL/GenBank/DDBJ whole genome shotgun (WGS) entry which is preliminary data.</text>
</comment>
<comment type="cofactor">
    <cofactor evidence="1">
        <name>FAD</name>
        <dbReference type="ChEBI" id="CHEBI:57692"/>
    </cofactor>
</comment>
<keyword evidence="4" id="KW-0274">FAD</keyword>
<feature type="domain" description="FAD/NAD(P)-binding" evidence="7">
    <location>
        <begin position="6"/>
        <end position="315"/>
    </location>
</feature>
<evidence type="ECO:0000256" key="2">
    <source>
        <dbReference type="ARBA" id="ARBA00005272"/>
    </source>
</evidence>
<dbReference type="InterPro" id="IPR051169">
    <property type="entry name" value="NADH-Q_oxidoreductase"/>
</dbReference>
<evidence type="ECO:0000256" key="1">
    <source>
        <dbReference type="ARBA" id="ARBA00001974"/>
    </source>
</evidence>
<dbReference type="Proteomes" id="UP000765338">
    <property type="component" value="Unassembled WGS sequence"/>
</dbReference>
<evidence type="ECO:0000256" key="4">
    <source>
        <dbReference type="ARBA" id="ARBA00022827"/>
    </source>
</evidence>
<gene>
    <name evidence="8" type="ORF">CPA56_00940</name>
</gene>
<dbReference type="EMBL" id="PDLY01000001">
    <property type="protein sequence ID" value="MBA5726563.1"/>
    <property type="molecule type" value="Genomic_DNA"/>
</dbReference>
<organism evidence="8 9">
    <name type="scientific">Bombella mellum</name>
    <dbReference type="NCBI Taxonomy" id="2039288"/>
    <lineage>
        <taxon>Bacteria</taxon>
        <taxon>Pseudomonadati</taxon>
        <taxon>Pseudomonadota</taxon>
        <taxon>Alphaproteobacteria</taxon>
        <taxon>Acetobacterales</taxon>
        <taxon>Acetobacteraceae</taxon>
        <taxon>Bombella</taxon>
    </lineage>
</organism>
<dbReference type="InterPro" id="IPR036188">
    <property type="entry name" value="FAD/NAD-bd_sf"/>
</dbReference>
<protein>
    <submittedName>
        <fullName evidence="8">FAD-dependent oxidoreductase</fullName>
    </submittedName>
</protein>
<evidence type="ECO:0000259" key="7">
    <source>
        <dbReference type="Pfam" id="PF07992"/>
    </source>
</evidence>
<dbReference type="PRINTS" id="PR00368">
    <property type="entry name" value="FADPNR"/>
</dbReference>